<organism evidence="4 5">
    <name type="scientific">Thermodesulfovibrio yellowstonii</name>
    <dbReference type="NCBI Taxonomy" id="28262"/>
    <lineage>
        <taxon>Bacteria</taxon>
        <taxon>Pseudomonadati</taxon>
        <taxon>Nitrospirota</taxon>
        <taxon>Thermodesulfovibrionia</taxon>
        <taxon>Thermodesulfovibrionales</taxon>
        <taxon>Thermodesulfovibrionaceae</taxon>
        <taxon>Thermodesulfovibrio</taxon>
    </lineage>
</organism>
<dbReference type="Gene3D" id="3.40.50.300">
    <property type="entry name" value="P-loop containing nucleotide triphosphate hydrolases"/>
    <property type="match status" value="1"/>
</dbReference>
<evidence type="ECO:0000313" key="4">
    <source>
        <dbReference type="EMBL" id="GLI53882.1"/>
    </source>
</evidence>
<dbReference type="InterPro" id="IPR050625">
    <property type="entry name" value="ParA/MinD_ATPase"/>
</dbReference>
<dbReference type="GO" id="GO:0051782">
    <property type="term" value="P:negative regulation of cell division"/>
    <property type="evidence" value="ECO:0007669"/>
    <property type="project" value="TreeGrafter"/>
</dbReference>
<evidence type="ECO:0000313" key="5">
    <source>
        <dbReference type="Proteomes" id="UP001144297"/>
    </source>
</evidence>
<sequence>MTEELKIFVTGKGGVGKTTISAVLALLFAQRGYKVLAIDEDSQINLPFSLGIKDANKIIPLSQQFDYIEEKTGVRPGQGWGSMLCLNPDVSDVIEKFAIKASNNVNILVMGTVKRTSNGCLCPEHTILNAVIRQICLRQDEVIIMDTQAGLEHFGRAIAKGFRYGIVVSEPSFNSIYVAKQAIRLAKDLNIPNIFIIVNKVRNDEIEKMHNLGFELTNSVKKVFFLPYDKHLIQYEPDLTVFINNDSLFMNTIKKVFEDIFSHPV</sequence>
<dbReference type="PANTHER" id="PTHR43384">
    <property type="entry name" value="SEPTUM SITE-DETERMINING PROTEIN MIND HOMOLOG, CHLOROPLASTIC-RELATED"/>
    <property type="match status" value="1"/>
</dbReference>
<dbReference type="PIRSF" id="PIRSF005647">
    <property type="entry name" value="CooC"/>
    <property type="match status" value="1"/>
</dbReference>
<dbReference type="GO" id="GO:0005524">
    <property type="term" value="F:ATP binding"/>
    <property type="evidence" value="ECO:0007669"/>
    <property type="project" value="UniProtKB-KW"/>
</dbReference>
<dbReference type="EMBL" id="BSDX01000001">
    <property type="protein sequence ID" value="GLI53882.1"/>
    <property type="molecule type" value="Genomic_DNA"/>
</dbReference>
<name>A0A9W6LKP4_9BACT</name>
<proteinExistence type="predicted"/>
<dbReference type="InterPro" id="IPR014433">
    <property type="entry name" value="CooC"/>
</dbReference>
<dbReference type="InterPro" id="IPR027417">
    <property type="entry name" value="P-loop_NTPase"/>
</dbReference>
<dbReference type="PANTHER" id="PTHR43384:SF6">
    <property type="entry name" value="SEPTUM SITE-DETERMINING PROTEIN MIND HOMOLOG, CHLOROPLASTIC"/>
    <property type="match status" value="1"/>
</dbReference>
<dbReference type="InterPro" id="IPR002586">
    <property type="entry name" value="CobQ/CobB/MinD/ParA_Nub-bd_dom"/>
</dbReference>
<keyword evidence="1" id="KW-0547">Nucleotide-binding</keyword>
<feature type="domain" description="CobQ/CobB/MinD/ParA nucleotide binding" evidence="3">
    <location>
        <begin position="7"/>
        <end position="233"/>
    </location>
</feature>
<keyword evidence="2" id="KW-0067">ATP-binding</keyword>
<gene>
    <name evidence="4" type="primary">cooC</name>
    <name evidence="4" type="ORF">TISLANDTSLP1_15750</name>
</gene>
<reference evidence="4" key="1">
    <citation type="submission" date="2022-12" db="EMBL/GenBank/DDBJ databases">
        <title>Reference genome sequencing for broad-spectrum identification of bacterial and archaeal isolates by mass spectrometry.</title>
        <authorList>
            <person name="Sekiguchi Y."/>
            <person name="Tourlousse D.M."/>
        </authorList>
    </citation>
    <scope>NUCLEOTIDE SEQUENCE</scope>
    <source>
        <strain evidence="4">TSL-P1</strain>
    </source>
</reference>
<accession>A0A9W6LKP4</accession>
<dbReference type="Proteomes" id="UP001144297">
    <property type="component" value="Unassembled WGS sequence"/>
</dbReference>
<dbReference type="Pfam" id="PF01656">
    <property type="entry name" value="CbiA"/>
    <property type="match status" value="1"/>
</dbReference>
<evidence type="ECO:0000256" key="2">
    <source>
        <dbReference type="ARBA" id="ARBA00022840"/>
    </source>
</evidence>
<dbReference type="GO" id="GO:0005829">
    <property type="term" value="C:cytosol"/>
    <property type="evidence" value="ECO:0007669"/>
    <property type="project" value="TreeGrafter"/>
</dbReference>
<comment type="caution">
    <text evidence="4">The sequence shown here is derived from an EMBL/GenBank/DDBJ whole genome shotgun (WGS) entry which is preliminary data.</text>
</comment>
<dbReference type="SUPFAM" id="SSF52540">
    <property type="entry name" value="P-loop containing nucleoside triphosphate hydrolases"/>
    <property type="match status" value="1"/>
</dbReference>
<dbReference type="GO" id="GO:0016887">
    <property type="term" value="F:ATP hydrolysis activity"/>
    <property type="evidence" value="ECO:0007669"/>
    <property type="project" value="TreeGrafter"/>
</dbReference>
<evidence type="ECO:0000256" key="1">
    <source>
        <dbReference type="ARBA" id="ARBA00022741"/>
    </source>
</evidence>
<dbReference type="AlphaFoldDB" id="A0A9W6LKP4"/>
<dbReference type="GO" id="GO:0009898">
    <property type="term" value="C:cytoplasmic side of plasma membrane"/>
    <property type="evidence" value="ECO:0007669"/>
    <property type="project" value="TreeGrafter"/>
</dbReference>
<keyword evidence="5" id="KW-1185">Reference proteome</keyword>
<evidence type="ECO:0000259" key="3">
    <source>
        <dbReference type="Pfam" id="PF01656"/>
    </source>
</evidence>
<protein>
    <submittedName>
        <fullName evidence="4">Carbon monoxide dehydrogenase</fullName>
    </submittedName>
</protein>